<dbReference type="STRING" id="29760.F6HC65"/>
<accession>F6HC65</accession>
<dbReference type="Proteomes" id="UP000009183">
    <property type="component" value="Chromosome 13"/>
</dbReference>
<reference evidence="2" key="1">
    <citation type="journal article" date="2007" name="Nature">
        <title>The grapevine genome sequence suggests ancestral hexaploidization in major angiosperm phyla.</title>
        <authorList>
            <consortium name="The French-Italian Public Consortium for Grapevine Genome Characterization."/>
            <person name="Jaillon O."/>
            <person name="Aury J.-M."/>
            <person name="Noel B."/>
            <person name="Policriti A."/>
            <person name="Clepet C."/>
            <person name="Casagrande A."/>
            <person name="Choisne N."/>
            <person name="Aubourg S."/>
            <person name="Vitulo N."/>
            <person name="Jubin C."/>
            <person name="Vezzi A."/>
            <person name="Legeai F."/>
            <person name="Hugueney P."/>
            <person name="Dasilva C."/>
            <person name="Horner D."/>
            <person name="Mica E."/>
            <person name="Jublot D."/>
            <person name="Poulain J."/>
            <person name="Bruyere C."/>
            <person name="Billault A."/>
            <person name="Segurens B."/>
            <person name="Gouyvenoux M."/>
            <person name="Ugarte E."/>
            <person name="Cattonaro F."/>
            <person name="Anthouard V."/>
            <person name="Vico V."/>
            <person name="Del Fabbro C."/>
            <person name="Alaux M."/>
            <person name="Di Gaspero G."/>
            <person name="Dumas V."/>
            <person name="Felice N."/>
            <person name="Paillard S."/>
            <person name="Juman I."/>
            <person name="Moroldo M."/>
            <person name="Scalabrin S."/>
            <person name="Canaguier A."/>
            <person name="Le Clainche I."/>
            <person name="Malacrida G."/>
            <person name="Durand E."/>
            <person name="Pesole G."/>
            <person name="Laucou V."/>
            <person name="Chatelet P."/>
            <person name="Merdinoglu D."/>
            <person name="Delledonne M."/>
            <person name="Pezzotti M."/>
            <person name="Lecharny A."/>
            <person name="Scarpelli C."/>
            <person name="Artiguenave F."/>
            <person name="Pe M.E."/>
            <person name="Valle G."/>
            <person name="Morgante M."/>
            <person name="Caboche M."/>
            <person name="Adam-Blondon A.-F."/>
            <person name="Weissenbach J."/>
            <person name="Quetier F."/>
            <person name="Wincker P."/>
        </authorList>
    </citation>
    <scope>NUCLEOTIDE SEQUENCE [LARGE SCALE GENOMIC DNA]</scope>
    <source>
        <strain evidence="2">cv. Pinot noir / PN40024</strain>
    </source>
</reference>
<evidence type="ECO:0000313" key="1">
    <source>
        <dbReference type="EMBL" id="CCB49768.1"/>
    </source>
</evidence>
<proteinExistence type="predicted"/>
<dbReference type="EMBL" id="FN595514">
    <property type="protein sequence ID" value="CCB49768.1"/>
    <property type="molecule type" value="Genomic_DNA"/>
</dbReference>
<dbReference type="AlphaFoldDB" id="F6HC65"/>
<sequence length="16" mass="1610">MGDGLMIQDGSSVKAT</sequence>
<gene>
    <name evidence="1" type="ordered locus">VIT_13s0067g03310</name>
</gene>
<evidence type="ECO:0000313" key="2">
    <source>
        <dbReference type="Proteomes" id="UP000009183"/>
    </source>
</evidence>
<organism evidence="1 2">
    <name type="scientific">Vitis vinifera</name>
    <name type="common">Grape</name>
    <dbReference type="NCBI Taxonomy" id="29760"/>
    <lineage>
        <taxon>Eukaryota</taxon>
        <taxon>Viridiplantae</taxon>
        <taxon>Streptophyta</taxon>
        <taxon>Embryophyta</taxon>
        <taxon>Tracheophyta</taxon>
        <taxon>Spermatophyta</taxon>
        <taxon>Magnoliopsida</taxon>
        <taxon>eudicotyledons</taxon>
        <taxon>Gunneridae</taxon>
        <taxon>Pentapetalae</taxon>
        <taxon>rosids</taxon>
        <taxon>Vitales</taxon>
        <taxon>Vitaceae</taxon>
        <taxon>Viteae</taxon>
        <taxon>Vitis</taxon>
    </lineage>
</organism>
<protein>
    <submittedName>
        <fullName evidence="1">Uncharacterized protein</fullName>
    </submittedName>
</protein>
<name>F6HC65_VITVI</name>
<dbReference type="HOGENOM" id="CLU_3433327_0_0_1"/>
<keyword evidence="2" id="KW-1185">Reference proteome</keyword>
<dbReference type="InParanoid" id="F6HC65"/>